<comment type="caution">
    <text evidence="8">The sequence shown here is derived from an EMBL/GenBank/DDBJ whole genome shotgun (WGS) entry which is preliminary data.</text>
</comment>
<dbReference type="InterPro" id="IPR036259">
    <property type="entry name" value="MFS_trans_sf"/>
</dbReference>
<dbReference type="PANTHER" id="PTHR23505:SF79">
    <property type="entry name" value="PROTEIN SPINSTER"/>
    <property type="match status" value="1"/>
</dbReference>
<keyword evidence="9" id="KW-1185">Reference proteome</keyword>
<dbReference type="EMBL" id="JAENHM010000063">
    <property type="protein sequence ID" value="MBK1840429.1"/>
    <property type="molecule type" value="Genomic_DNA"/>
</dbReference>
<dbReference type="InterPro" id="IPR044770">
    <property type="entry name" value="MFS_spinster-like"/>
</dbReference>
<evidence type="ECO:0000256" key="2">
    <source>
        <dbReference type="ARBA" id="ARBA00022448"/>
    </source>
</evidence>
<feature type="transmembrane region" description="Helical" evidence="6">
    <location>
        <begin position="156"/>
        <end position="178"/>
    </location>
</feature>
<evidence type="ECO:0000256" key="3">
    <source>
        <dbReference type="ARBA" id="ARBA00022692"/>
    </source>
</evidence>
<feature type="transmembrane region" description="Helical" evidence="6">
    <location>
        <begin position="352"/>
        <end position="376"/>
    </location>
</feature>
<feature type="transmembrane region" description="Helical" evidence="6">
    <location>
        <begin position="238"/>
        <end position="258"/>
    </location>
</feature>
<keyword evidence="3 6" id="KW-0812">Transmembrane</keyword>
<feature type="transmembrane region" description="Helical" evidence="6">
    <location>
        <begin position="30"/>
        <end position="53"/>
    </location>
</feature>
<organism evidence="8 9">
    <name type="scientific">Azospirillum endophyticum</name>
    <dbReference type="NCBI Taxonomy" id="2800326"/>
    <lineage>
        <taxon>Bacteria</taxon>
        <taxon>Pseudomonadati</taxon>
        <taxon>Pseudomonadota</taxon>
        <taxon>Alphaproteobacteria</taxon>
        <taxon>Rhodospirillales</taxon>
        <taxon>Azospirillaceae</taxon>
        <taxon>Azospirillum</taxon>
    </lineage>
</organism>
<evidence type="ECO:0000256" key="5">
    <source>
        <dbReference type="ARBA" id="ARBA00023136"/>
    </source>
</evidence>
<accession>A0ABS1FAH0</accession>
<feature type="transmembrane region" description="Helical" evidence="6">
    <location>
        <begin position="388"/>
        <end position="412"/>
    </location>
</feature>
<feature type="transmembrane region" description="Helical" evidence="6">
    <location>
        <begin position="184"/>
        <end position="206"/>
    </location>
</feature>
<gene>
    <name evidence="8" type="ORF">JHL17_23790</name>
</gene>
<dbReference type="CDD" id="cd17328">
    <property type="entry name" value="MFS_spinster_like"/>
    <property type="match status" value="1"/>
</dbReference>
<evidence type="ECO:0000259" key="7">
    <source>
        <dbReference type="PROSITE" id="PS50850"/>
    </source>
</evidence>
<keyword evidence="2" id="KW-0813">Transport</keyword>
<keyword evidence="5 6" id="KW-0472">Membrane</keyword>
<evidence type="ECO:0000256" key="6">
    <source>
        <dbReference type="SAM" id="Phobius"/>
    </source>
</evidence>
<sequence length="456" mass="48370">MTDDATTTVSVPQPKPQPKPIGMTIHYRRYALTMLFLVYMLNFVDRQIVNILAEPIKRELGLMDWQLGSLTGLSFAIFYATLALPIARWAERANRVKIVALSAITWSLFTAVCGVAQNFTQLFLARVGVGVGEAGCTPASQSLISDYTTREKRASALAFFSMGIPAGSLVGMVVGGLIADSLGWRASFALVGVPGIALGLLVYFTLPEPRTFSVAASKAQSAPSLREALGELGGKRTYIWLTVAMVAMSFGIYSNLAFQSSHFLRNHAEGLGALAARLNDLTGIQLGPTGFLGTVLGLIVGICGAAGTWLGGRATDRAVARGSLDAYATIPAAAALCLPFSLFATYLTSNTVAALCLMGLPMLLQSIYYGPIFAAVQSLVRPRTRATATAIFLFFANLIGLGLGPLSVGLISDFLARSMGAGDGIRWALISTSLVYVLAAMAFMVARKTIRQDIVS</sequence>
<dbReference type="RefSeq" id="WP_200196986.1">
    <property type="nucleotide sequence ID" value="NZ_JAENHM010000063.1"/>
</dbReference>
<protein>
    <submittedName>
        <fullName evidence="8">MFS transporter</fullName>
    </submittedName>
</protein>
<comment type="subcellular location">
    <subcellularLocation>
        <location evidence="1">Membrane</location>
        <topology evidence="1">Multi-pass membrane protein</topology>
    </subcellularLocation>
</comment>
<feature type="transmembrane region" description="Helical" evidence="6">
    <location>
        <begin position="65"/>
        <end position="86"/>
    </location>
</feature>
<name>A0ABS1FAH0_9PROT</name>
<dbReference type="SUPFAM" id="SSF103473">
    <property type="entry name" value="MFS general substrate transporter"/>
    <property type="match status" value="1"/>
</dbReference>
<feature type="transmembrane region" description="Helical" evidence="6">
    <location>
        <begin position="324"/>
        <end position="346"/>
    </location>
</feature>
<dbReference type="InterPro" id="IPR020846">
    <property type="entry name" value="MFS_dom"/>
</dbReference>
<evidence type="ECO:0000256" key="1">
    <source>
        <dbReference type="ARBA" id="ARBA00004141"/>
    </source>
</evidence>
<proteinExistence type="predicted"/>
<feature type="domain" description="Major facilitator superfamily (MFS) profile" evidence="7">
    <location>
        <begin position="31"/>
        <end position="451"/>
    </location>
</feature>
<dbReference type="PANTHER" id="PTHR23505">
    <property type="entry name" value="SPINSTER"/>
    <property type="match status" value="1"/>
</dbReference>
<dbReference type="InterPro" id="IPR011701">
    <property type="entry name" value="MFS"/>
</dbReference>
<dbReference type="Pfam" id="PF07690">
    <property type="entry name" value="MFS_1"/>
    <property type="match status" value="1"/>
</dbReference>
<evidence type="ECO:0000256" key="4">
    <source>
        <dbReference type="ARBA" id="ARBA00022989"/>
    </source>
</evidence>
<feature type="transmembrane region" description="Helical" evidence="6">
    <location>
        <begin position="291"/>
        <end position="312"/>
    </location>
</feature>
<keyword evidence="4 6" id="KW-1133">Transmembrane helix</keyword>
<reference evidence="9" key="1">
    <citation type="submission" date="2021-01" db="EMBL/GenBank/DDBJ databases">
        <title>Genome public.</title>
        <authorList>
            <person name="Liu C."/>
            <person name="Sun Q."/>
        </authorList>
    </citation>
    <scope>NUCLEOTIDE SEQUENCE [LARGE SCALE GENOMIC DNA]</scope>
    <source>
        <strain evidence="9">YIM B02556</strain>
    </source>
</reference>
<evidence type="ECO:0000313" key="9">
    <source>
        <dbReference type="Proteomes" id="UP000652760"/>
    </source>
</evidence>
<dbReference type="PROSITE" id="PS50850">
    <property type="entry name" value="MFS"/>
    <property type="match status" value="1"/>
</dbReference>
<dbReference type="Gene3D" id="1.20.1250.20">
    <property type="entry name" value="MFS general substrate transporter like domains"/>
    <property type="match status" value="1"/>
</dbReference>
<feature type="transmembrane region" description="Helical" evidence="6">
    <location>
        <begin position="424"/>
        <end position="446"/>
    </location>
</feature>
<dbReference type="Proteomes" id="UP000652760">
    <property type="component" value="Unassembled WGS sequence"/>
</dbReference>
<evidence type="ECO:0000313" key="8">
    <source>
        <dbReference type="EMBL" id="MBK1840429.1"/>
    </source>
</evidence>